<evidence type="ECO:0000313" key="4">
    <source>
        <dbReference type="Proteomes" id="UP001597427"/>
    </source>
</evidence>
<dbReference type="CDD" id="cd06223">
    <property type="entry name" value="PRTases_typeI"/>
    <property type="match status" value="1"/>
</dbReference>
<dbReference type="Gene3D" id="3.40.50.2020">
    <property type="match status" value="1"/>
</dbReference>
<evidence type="ECO:0000313" key="3">
    <source>
        <dbReference type="EMBL" id="MFD2729537.1"/>
    </source>
</evidence>
<organism evidence="3 4">
    <name type="scientific">Enterococcus camelliae</name>
    <dbReference type="NCBI Taxonomy" id="453959"/>
    <lineage>
        <taxon>Bacteria</taxon>
        <taxon>Bacillati</taxon>
        <taxon>Bacillota</taxon>
        <taxon>Bacilli</taxon>
        <taxon>Lactobacillales</taxon>
        <taxon>Enterococcaceae</taxon>
        <taxon>Enterococcus</taxon>
    </lineage>
</organism>
<evidence type="ECO:0000259" key="2">
    <source>
        <dbReference type="Pfam" id="PF00156"/>
    </source>
</evidence>
<feature type="domain" description="Phosphoribosyltransferase" evidence="2">
    <location>
        <begin position="138"/>
        <end position="220"/>
    </location>
</feature>
<dbReference type="InterPro" id="IPR029057">
    <property type="entry name" value="PRTase-like"/>
</dbReference>
<evidence type="ECO:0000256" key="1">
    <source>
        <dbReference type="ARBA" id="ARBA00008007"/>
    </source>
</evidence>
<proteinExistence type="inferred from homology"/>
<dbReference type="PANTHER" id="PTHR47505:SF1">
    <property type="entry name" value="DNA UTILIZATION PROTEIN YHGH"/>
    <property type="match status" value="1"/>
</dbReference>
<dbReference type="RefSeq" id="WP_379981989.1">
    <property type="nucleotide sequence ID" value="NZ_JBHUMO010000052.1"/>
</dbReference>
<protein>
    <submittedName>
        <fullName evidence="3">ComF family protein</fullName>
    </submittedName>
</protein>
<accession>A0ABW5TK62</accession>
<dbReference type="EMBL" id="JBHUMO010000052">
    <property type="protein sequence ID" value="MFD2729537.1"/>
    <property type="molecule type" value="Genomic_DNA"/>
</dbReference>
<dbReference type="Pfam" id="PF00156">
    <property type="entry name" value="Pribosyltran"/>
    <property type="match status" value="1"/>
</dbReference>
<gene>
    <name evidence="3" type="ORF">ACFSR0_08895</name>
</gene>
<dbReference type="Proteomes" id="UP001597427">
    <property type="component" value="Unassembled WGS sequence"/>
</dbReference>
<sequence length="225" mass="26606">MDCKYCRKPIIRNLTIVECLLPLAIYPEICVECQKKFQRIDENCCPYCSRQQSTKMICSDCEKWAKLYPEYHFQHTALYQYNQGMKEWIYRFKFLGDIQLASTFSKELNKAIHKQKVDIVCPIPLSNKRKQERGYNQVEEILKAAKVPYQLLLSKRDDLSPQSEKTKEERLKMSQPFELSWTDKMTDCSILIVDDVYTTGRTMLHAIDCFKELTRVKIKTFSLAR</sequence>
<comment type="caution">
    <text evidence="3">The sequence shown here is derived from an EMBL/GenBank/DDBJ whole genome shotgun (WGS) entry which is preliminary data.</text>
</comment>
<reference evidence="4" key="1">
    <citation type="journal article" date="2019" name="Int. J. Syst. Evol. Microbiol.">
        <title>The Global Catalogue of Microorganisms (GCM) 10K type strain sequencing project: providing services to taxonomists for standard genome sequencing and annotation.</title>
        <authorList>
            <consortium name="The Broad Institute Genomics Platform"/>
            <consortium name="The Broad Institute Genome Sequencing Center for Infectious Disease"/>
            <person name="Wu L."/>
            <person name="Ma J."/>
        </authorList>
    </citation>
    <scope>NUCLEOTIDE SEQUENCE [LARGE SCALE GENOMIC DNA]</scope>
    <source>
        <strain evidence="4">TISTR 932</strain>
    </source>
</reference>
<dbReference type="SUPFAM" id="SSF53271">
    <property type="entry name" value="PRTase-like"/>
    <property type="match status" value="1"/>
</dbReference>
<name>A0ABW5TK62_9ENTE</name>
<dbReference type="PANTHER" id="PTHR47505">
    <property type="entry name" value="DNA UTILIZATION PROTEIN YHGH"/>
    <property type="match status" value="1"/>
</dbReference>
<keyword evidence="4" id="KW-1185">Reference proteome</keyword>
<dbReference type="InterPro" id="IPR000836">
    <property type="entry name" value="PRTase_dom"/>
</dbReference>
<dbReference type="InterPro" id="IPR051910">
    <property type="entry name" value="ComF/GntX_DNA_util-trans"/>
</dbReference>
<comment type="similarity">
    <text evidence="1">Belongs to the ComF/GntX family.</text>
</comment>